<gene>
    <name evidence="3" type="ORF">MELIAE_LOCUS13</name>
</gene>
<keyword evidence="4" id="KW-1185">Reference proteome</keyword>
<dbReference type="GO" id="GO:0043161">
    <property type="term" value="P:proteasome-mediated ubiquitin-dependent protein catabolic process"/>
    <property type="evidence" value="ECO:0007669"/>
    <property type="project" value="TreeGrafter"/>
</dbReference>
<protein>
    <recommendedName>
        <fullName evidence="2">VWFA domain-containing protein</fullName>
    </recommendedName>
</protein>
<feature type="domain" description="VWFA" evidence="2">
    <location>
        <begin position="13"/>
        <end position="116"/>
    </location>
</feature>
<feature type="region of interest" description="Disordered" evidence="1">
    <location>
        <begin position="225"/>
        <end position="253"/>
    </location>
</feature>
<evidence type="ECO:0000313" key="4">
    <source>
        <dbReference type="Proteomes" id="UP001154078"/>
    </source>
</evidence>
<sequence>MASKKAPQVVETTVFCLDNSDFTLNEDFLPNRLQAQCEGINLIMKSKTVSNPSNYFGLVAMANASILVPLTQNFNDILDKFLDLSFCDDIDLVASLHMAYTMLTNKDGIRKILAFIASPCDINEVKLNELKKILKVSDVGVDIILLDQNSKTLKIMFDFTTFLNADDDVKRSKVVFVYPDTNINTALKSSDILPVTYITNDVDEDEAYFIMALNLSLQEKHDLDAYTPEEQNENVSNDTHEDDDNSLPQKETK</sequence>
<dbReference type="PANTHER" id="PTHR10223">
    <property type="entry name" value="26S PROTEASOME NON-ATPASE REGULATORY SUBUNIT 4"/>
    <property type="match status" value="1"/>
</dbReference>
<evidence type="ECO:0000313" key="3">
    <source>
        <dbReference type="EMBL" id="CAH0545643.1"/>
    </source>
</evidence>
<dbReference type="GO" id="GO:0005634">
    <property type="term" value="C:nucleus"/>
    <property type="evidence" value="ECO:0007669"/>
    <property type="project" value="TreeGrafter"/>
</dbReference>
<dbReference type="Pfam" id="PF13519">
    <property type="entry name" value="VWA_2"/>
    <property type="match status" value="1"/>
</dbReference>
<proteinExistence type="predicted"/>
<dbReference type="EMBL" id="OV121132">
    <property type="protein sequence ID" value="CAH0545643.1"/>
    <property type="molecule type" value="Genomic_DNA"/>
</dbReference>
<dbReference type="GO" id="GO:0005829">
    <property type="term" value="C:cytosol"/>
    <property type="evidence" value="ECO:0007669"/>
    <property type="project" value="TreeGrafter"/>
</dbReference>
<dbReference type="SUPFAM" id="SSF53300">
    <property type="entry name" value="vWA-like"/>
    <property type="match status" value="1"/>
</dbReference>
<name>A0A9P0AMA4_BRAAE</name>
<dbReference type="Proteomes" id="UP001154078">
    <property type="component" value="Chromosome 1"/>
</dbReference>
<dbReference type="GO" id="GO:0008540">
    <property type="term" value="C:proteasome regulatory particle, base subcomplex"/>
    <property type="evidence" value="ECO:0007669"/>
    <property type="project" value="TreeGrafter"/>
</dbReference>
<dbReference type="AlphaFoldDB" id="A0A9P0AMA4"/>
<evidence type="ECO:0000256" key="1">
    <source>
        <dbReference type="SAM" id="MobiDB-lite"/>
    </source>
</evidence>
<accession>A0A9P0AMA4</accession>
<dbReference type="InterPro" id="IPR036465">
    <property type="entry name" value="vWFA_dom_sf"/>
</dbReference>
<dbReference type="Gene3D" id="3.40.50.410">
    <property type="entry name" value="von Willebrand factor, type A domain"/>
    <property type="match status" value="1"/>
</dbReference>
<dbReference type="GO" id="GO:0031593">
    <property type="term" value="F:polyubiquitin modification-dependent protein binding"/>
    <property type="evidence" value="ECO:0007669"/>
    <property type="project" value="TreeGrafter"/>
</dbReference>
<evidence type="ECO:0000259" key="2">
    <source>
        <dbReference type="Pfam" id="PF13519"/>
    </source>
</evidence>
<organism evidence="3 4">
    <name type="scientific">Brassicogethes aeneus</name>
    <name type="common">Rape pollen beetle</name>
    <name type="synonym">Meligethes aeneus</name>
    <dbReference type="NCBI Taxonomy" id="1431903"/>
    <lineage>
        <taxon>Eukaryota</taxon>
        <taxon>Metazoa</taxon>
        <taxon>Ecdysozoa</taxon>
        <taxon>Arthropoda</taxon>
        <taxon>Hexapoda</taxon>
        <taxon>Insecta</taxon>
        <taxon>Pterygota</taxon>
        <taxon>Neoptera</taxon>
        <taxon>Endopterygota</taxon>
        <taxon>Coleoptera</taxon>
        <taxon>Polyphaga</taxon>
        <taxon>Cucujiformia</taxon>
        <taxon>Nitidulidae</taxon>
        <taxon>Meligethinae</taxon>
        <taxon>Brassicogethes</taxon>
    </lineage>
</organism>
<dbReference type="PANTHER" id="PTHR10223:SF0">
    <property type="entry name" value="26S PROTEASOME NON-ATPASE REGULATORY SUBUNIT 4"/>
    <property type="match status" value="1"/>
</dbReference>
<dbReference type="InterPro" id="IPR002035">
    <property type="entry name" value="VWF_A"/>
</dbReference>
<reference evidence="3" key="1">
    <citation type="submission" date="2021-12" db="EMBL/GenBank/DDBJ databases">
        <authorList>
            <person name="King R."/>
        </authorList>
    </citation>
    <scope>NUCLEOTIDE SEQUENCE</scope>
</reference>
<dbReference type="OrthoDB" id="1731724at2759"/>
<dbReference type="InterPro" id="IPR027040">
    <property type="entry name" value="PSMD4"/>
</dbReference>